<sequence length="1106" mass="121012">MKEIPKSPRLSSRSFLQDFLRLFVPVLLICGGMSLLYMYQISSLEIDRLSERQTNKVKVAVSSLRQATQKLTGDAVYLANHPELGAGVGPFTPTYLNRLAEIFVPYMTAQHRIDQIRVINPAGLEVLRLNRTVDGVARVPEADLQDKSGRDYVVEAMKLPAGHLYASRLDLNIEHGELEKPYKPTIRLSAPLEDEKGARRGILVINFFGQTLLRTQEDVRAFRGISTLVNEQGYWLMGEQPEDEWGFMFDRQITMTQRSPAIWEKINVMLSGQSLLPDGLWTWASVIPEQEFQAGDTAPELGIAAGVSGPDQHRWIIISHIPGKEILELKTGILRAFSPVLLLIFTVLTAGCAWIVRARRQVEGLNVQLAERAEAAEAAGRAKADFVANMSHEIRTPMNAILGIAHLQLQARHLDDVYSMALKIRESGKTLLAIINDILDFSKIEAGGLTLEHVPFRLDNVIDDLATIIAHNAAAHDIEVIISPPPVGYLDLVGDPLRLTQILMNLANNAVKFTQVGQVHVYCEVLEECEKQVLLRFSVADTGIGIPMEKQQEIFTAFSQAGSDTTRRFGGTGLGLAICRRLVALMRGEIGVSSQPGEGSRFWFAVPFERAGDALYSEPHMKSVRALIADDNDVARAALKKTTEQLGWPAMVVESGEEVIHRLLTAQEHGAAYDIIMLDWKMPGMDGLETARAIRDRIPEDAAPIIVMVTAHSREALLSEPDSALTDAVLVKPITASSLYNAVSQARRRREGGGVIIPDMPEERRLAGMRVLVVDDAPTNREVAEMILSAEGALVTLAPDGETAVKYLKEKPKSMDIVLMDIQMPGMDGCEATRRIRALPGLGEVPVVALTAGVFREQREAALAAGMNDFVGKPFDVDVTVALMRALTQWHTRGESGKRQSAGSEAVGRKAEATTGLPGLDVGTALKVWRDPARYKAYLRQFRQENQDLVATLKAKPQGEQAALAHAIKGVAANLGLGEVALWAGRLEQSLHDGVAATEELEGLEKALLTALSSIAGYLEDADPHGGGEPVVGNPSQLKELLEKALAACDADNPDGVEQHLEVLALYLPADRLRPLRHAIGSFDFRGGEQAIRALMRELELDQEGA</sequence>
<evidence type="ECO:0000256" key="11">
    <source>
        <dbReference type="ARBA" id="ARBA00023136"/>
    </source>
</evidence>
<dbReference type="InterPro" id="IPR003594">
    <property type="entry name" value="HATPase_dom"/>
</dbReference>
<dbReference type="EMBL" id="JACIIX010000018">
    <property type="protein sequence ID" value="MBB6212211.1"/>
    <property type="molecule type" value="Genomic_DNA"/>
</dbReference>
<dbReference type="InterPro" id="IPR011006">
    <property type="entry name" value="CheY-like_superfamily"/>
</dbReference>
<dbReference type="Pfam" id="PF02518">
    <property type="entry name" value="HATPase_c"/>
    <property type="match status" value="1"/>
</dbReference>
<dbReference type="SUPFAM" id="SSF52172">
    <property type="entry name" value="CheY-like"/>
    <property type="match status" value="2"/>
</dbReference>
<keyword evidence="10" id="KW-0902">Two-component regulatory system</keyword>
<dbReference type="Gene3D" id="3.30.450.20">
    <property type="entry name" value="PAS domain"/>
    <property type="match status" value="2"/>
</dbReference>
<dbReference type="PROSITE" id="PS50110">
    <property type="entry name" value="RESPONSE_REGULATORY"/>
    <property type="match status" value="2"/>
</dbReference>
<dbReference type="SUPFAM" id="SSF103190">
    <property type="entry name" value="Sensory domain-like"/>
    <property type="match status" value="2"/>
</dbReference>
<keyword evidence="6 13" id="KW-0812">Transmembrane</keyword>
<evidence type="ECO:0000256" key="9">
    <source>
        <dbReference type="ARBA" id="ARBA00022989"/>
    </source>
</evidence>
<gene>
    <name evidence="16" type="ORF">FHS48_003660</name>
</gene>
<dbReference type="InterPro" id="IPR036097">
    <property type="entry name" value="HisK_dim/P_sf"/>
</dbReference>
<keyword evidence="4" id="KW-1003">Cell membrane</keyword>
<dbReference type="Gene3D" id="1.20.120.160">
    <property type="entry name" value="HPT domain"/>
    <property type="match status" value="1"/>
</dbReference>
<keyword evidence="8" id="KW-0067">ATP-binding</keyword>
<dbReference type="Pfam" id="PF21623">
    <property type="entry name" value="HK_sensor_dom_bact"/>
    <property type="match status" value="1"/>
</dbReference>
<keyword evidence="11 13" id="KW-0472">Membrane</keyword>
<keyword evidence="16" id="KW-0418">Kinase</keyword>
<dbReference type="FunFam" id="3.30.565.10:FF:000010">
    <property type="entry name" value="Sensor histidine kinase RcsC"/>
    <property type="match status" value="1"/>
</dbReference>
<accession>A0A7W9ZIP5</accession>
<feature type="domain" description="Response regulatory" evidence="15">
    <location>
        <begin position="625"/>
        <end position="747"/>
    </location>
</feature>
<dbReference type="InterPro" id="IPR029151">
    <property type="entry name" value="Sensor-like_sf"/>
</dbReference>
<dbReference type="SMART" id="SM00448">
    <property type="entry name" value="REC"/>
    <property type="match status" value="2"/>
</dbReference>
<evidence type="ECO:0000256" key="8">
    <source>
        <dbReference type="ARBA" id="ARBA00022840"/>
    </source>
</evidence>
<dbReference type="CDD" id="cd17546">
    <property type="entry name" value="REC_hyHK_CKI1_RcsC-like"/>
    <property type="match status" value="2"/>
</dbReference>
<evidence type="ECO:0000256" key="2">
    <source>
        <dbReference type="ARBA" id="ARBA00004651"/>
    </source>
</evidence>
<comment type="caution">
    <text evidence="16">The sequence shown here is derived from an EMBL/GenBank/DDBJ whole genome shotgun (WGS) entry which is preliminary data.</text>
</comment>
<reference evidence="16 17" key="1">
    <citation type="submission" date="2020-08" db="EMBL/GenBank/DDBJ databases">
        <title>Genomic Encyclopedia of Type Strains, Phase IV (KMG-IV): sequencing the most valuable type-strain genomes for metagenomic binning, comparative biology and taxonomic classification.</title>
        <authorList>
            <person name="Goeker M."/>
        </authorList>
    </citation>
    <scope>NUCLEOTIDE SEQUENCE [LARGE SCALE GENOMIC DNA]</scope>
    <source>
        <strain evidence="16 17">DSM 11590</strain>
    </source>
</reference>
<evidence type="ECO:0000259" key="15">
    <source>
        <dbReference type="PROSITE" id="PS50110"/>
    </source>
</evidence>
<keyword evidence="5 12" id="KW-0597">Phosphoprotein</keyword>
<comment type="catalytic activity">
    <reaction evidence="1">
        <text>ATP + protein L-histidine = ADP + protein N-phospho-L-histidine.</text>
        <dbReference type="EC" id="2.7.13.3"/>
    </reaction>
</comment>
<dbReference type="InterPro" id="IPR001789">
    <property type="entry name" value="Sig_transdc_resp-reg_receiver"/>
</dbReference>
<dbReference type="CDD" id="cd00082">
    <property type="entry name" value="HisKA"/>
    <property type="match status" value="1"/>
</dbReference>
<evidence type="ECO:0000256" key="5">
    <source>
        <dbReference type="ARBA" id="ARBA00022553"/>
    </source>
</evidence>
<evidence type="ECO:0000256" key="3">
    <source>
        <dbReference type="ARBA" id="ARBA00012438"/>
    </source>
</evidence>
<evidence type="ECO:0000259" key="14">
    <source>
        <dbReference type="PROSITE" id="PS50109"/>
    </source>
</evidence>
<proteinExistence type="predicted"/>
<dbReference type="InterPro" id="IPR005467">
    <property type="entry name" value="His_kinase_dom"/>
</dbReference>
<dbReference type="SMART" id="SM00388">
    <property type="entry name" value="HisKA"/>
    <property type="match status" value="1"/>
</dbReference>
<evidence type="ECO:0000256" key="7">
    <source>
        <dbReference type="ARBA" id="ARBA00022741"/>
    </source>
</evidence>
<dbReference type="RefSeq" id="WP_184265742.1">
    <property type="nucleotide sequence ID" value="NZ_JACIIX010000018.1"/>
</dbReference>
<dbReference type="PANTHER" id="PTHR45339">
    <property type="entry name" value="HYBRID SIGNAL TRANSDUCTION HISTIDINE KINASE J"/>
    <property type="match status" value="1"/>
</dbReference>
<dbReference type="Pfam" id="PF01627">
    <property type="entry name" value="Hpt"/>
    <property type="match status" value="1"/>
</dbReference>
<dbReference type="GO" id="GO:0005886">
    <property type="term" value="C:plasma membrane"/>
    <property type="evidence" value="ECO:0007669"/>
    <property type="project" value="UniProtKB-SubCell"/>
</dbReference>
<dbReference type="SUPFAM" id="SSF47226">
    <property type="entry name" value="Histidine-containing phosphotransfer domain, HPT domain"/>
    <property type="match status" value="1"/>
</dbReference>
<dbReference type="InterPro" id="IPR008207">
    <property type="entry name" value="Sig_transdc_His_kin_Hpt_dom"/>
</dbReference>
<dbReference type="PROSITE" id="PS50109">
    <property type="entry name" value="HIS_KIN"/>
    <property type="match status" value="1"/>
</dbReference>
<dbReference type="SUPFAM" id="SSF47384">
    <property type="entry name" value="Homodimeric domain of signal transducing histidine kinase"/>
    <property type="match status" value="1"/>
</dbReference>
<organism evidence="16 17">
    <name type="scientific">Novispirillum itersonii</name>
    <name type="common">Aquaspirillum itersonii</name>
    <dbReference type="NCBI Taxonomy" id="189"/>
    <lineage>
        <taxon>Bacteria</taxon>
        <taxon>Pseudomonadati</taxon>
        <taxon>Pseudomonadota</taxon>
        <taxon>Alphaproteobacteria</taxon>
        <taxon>Rhodospirillales</taxon>
        <taxon>Novispirillaceae</taxon>
        <taxon>Novispirillum</taxon>
    </lineage>
</organism>
<keyword evidence="9 13" id="KW-1133">Transmembrane helix</keyword>
<evidence type="ECO:0000256" key="1">
    <source>
        <dbReference type="ARBA" id="ARBA00000085"/>
    </source>
</evidence>
<dbReference type="Proteomes" id="UP000544872">
    <property type="component" value="Unassembled WGS sequence"/>
</dbReference>
<feature type="modified residue" description="4-aspartylphosphate" evidence="12">
    <location>
        <position position="679"/>
    </location>
</feature>
<protein>
    <recommendedName>
        <fullName evidence="3">histidine kinase</fullName>
        <ecNumber evidence="3">2.7.13.3</ecNumber>
    </recommendedName>
</protein>
<dbReference type="SUPFAM" id="SSF55874">
    <property type="entry name" value="ATPase domain of HSP90 chaperone/DNA topoisomerase II/histidine kinase"/>
    <property type="match status" value="1"/>
</dbReference>
<feature type="domain" description="Response regulatory" evidence="15">
    <location>
        <begin position="770"/>
        <end position="888"/>
    </location>
</feature>
<evidence type="ECO:0000256" key="6">
    <source>
        <dbReference type="ARBA" id="ARBA00022692"/>
    </source>
</evidence>
<dbReference type="CDD" id="cd16922">
    <property type="entry name" value="HATPase_EvgS-ArcB-TorS-like"/>
    <property type="match status" value="1"/>
</dbReference>
<dbReference type="Gene3D" id="3.40.50.2300">
    <property type="match status" value="2"/>
</dbReference>
<dbReference type="Gene3D" id="3.30.565.10">
    <property type="entry name" value="Histidine kinase-like ATPase, C-terminal domain"/>
    <property type="match status" value="1"/>
</dbReference>
<dbReference type="CDD" id="cd00088">
    <property type="entry name" value="HPT"/>
    <property type="match status" value="1"/>
</dbReference>
<dbReference type="InterPro" id="IPR004358">
    <property type="entry name" value="Sig_transdc_His_kin-like_C"/>
</dbReference>
<evidence type="ECO:0000256" key="4">
    <source>
        <dbReference type="ARBA" id="ARBA00022475"/>
    </source>
</evidence>
<dbReference type="AlphaFoldDB" id="A0A7W9ZIP5"/>
<keyword evidence="7" id="KW-0547">Nucleotide-binding</keyword>
<comment type="subcellular location">
    <subcellularLocation>
        <location evidence="2">Cell membrane</location>
        <topology evidence="2">Multi-pass membrane protein</topology>
    </subcellularLocation>
</comment>
<evidence type="ECO:0000256" key="13">
    <source>
        <dbReference type="SAM" id="Phobius"/>
    </source>
</evidence>
<evidence type="ECO:0000313" key="17">
    <source>
        <dbReference type="Proteomes" id="UP000544872"/>
    </source>
</evidence>
<dbReference type="InterPro" id="IPR048760">
    <property type="entry name" value="VP0354-like_sensor_dom"/>
</dbReference>
<dbReference type="PRINTS" id="PR00344">
    <property type="entry name" value="BCTRLSENSOR"/>
</dbReference>
<dbReference type="Pfam" id="PF00072">
    <property type="entry name" value="Response_reg"/>
    <property type="match status" value="2"/>
</dbReference>
<feature type="transmembrane region" description="Helical" evidence="13">
    <location>
        <begin position="20"/>
        <end position="39"/>
    </location>
</feature>
<dbReference type="InterPro" id="IPR003661">
    <property type="entry name" value="HisK_dim/P_dom"/>
</dbReference>
<dbReference type="Gene3D" id="1.10.287.130">
    <property type="match status" value="1"/>
</dbReference>
<feature type="domain" description="Histidine kinase" evidence="14">
    <location>
        <begin position="389"/>
        <end position="610"/>
    </location>
</feature>
<dbReference type="SMART" id="SM00387">
    <property type="entry name" value="HATPase_c"/>
    <property type="match status" value="1"/>
</dbReference>
<keyword evidence="16" id="KW-0808">Transferase</keyword>
<dbReference type="EC" id="2.7.13.3" evidence="3"/>
<dbReference type="InterPro" id="IPR036641">
    <property type="entry name" value="HPT_dom_sf"/>
</dbReference>
<dbReference type="GO" id="GO:0000155">
    <property type="term" value="F:phosphorelay sensor kinase activity"/>
    <property type="evidence" value="ECO:0007669"/>
    <property type="project" value="InterPro"/>
</dbReference>
<feature type="modified residue" description="4-aspartylphosphate" evidence="12">
    <location>
        <position position="821"/>
    </location>
</feature>
<dbReference type="PANTHER" id="PTHR45339:SF1">
    <property type="entry name" value="HYBRID SIGNAL TRANSDUCTION HISTIDINE KINASE J"/>
    <property type="match status" value="1"/>
</dbReference>
<evidence type="ECO:0000313" key="16">
    <source>
        <dbReference type="EMBL" id="MBB6212211.1"/>
    </source>
</evidence>
<keyword evidence="17" id="KW-1185">Reference proteome</keyword>
<dbReference type="Pfam" id="PF00512">
    <property type="entry name" value="HisKA"/>
    <property type="match status" value="1"/>
</dbReference>
<dbReference type="InterPro" id="IPR036890">
    <property type="entry name" value="HATPase_C_sf"/>
</dbReference>
<evidence type="ECO:0000256" key="10">
    <source>
        <dbReference type="ARBA" id="ARBA00023012"/>
    </source>
</evidence>
<dbReference type="GO" id="GO:0005524">
    <property type="term" value="F:ATP binding"/>
    <property type="evidence" value="ECO:0007669"/>
    <property type="project" value="UniProtKB-KW"/>
</dbReference>
<evidence type="ECO:0000256" key="12">
    <source>
        <dbReference type="PROSITE-ProRule" id="PRU00169"/>
    </source>
</evidence>
<name>A0A7W9ZIP5_NOVIT</name>